<dbReference type="Pfam" id="PF12697">
    <property type="entry name" value="Abhydrolase_6"/>
    <property type="match status" value="2"/>
</dbReference>
<dbReference type="PANTHER" id="PTHR45763">
    <property type="entry name" value="HYDROLASE, ALPHA/BETA FOLD FAMILY PROTEIN, EXPRESSED-RELATED"/>
    <property type="match status" value="1"/>
</dbReference>
<proteinExistence type="predicted"/>
<sequence>MAGKISAASARAHTRKSKQNSGFKIPFGIFKTISLVFLMGFVAFAYQAIQPPAPKICGSSDGPPVTAPRVKLSDGRHLAYKEHGVPKDEAKYKIIYIHGFDSYRLTNIPLSQELAKELQIYMVTFDRPGYGESDPNPKRTEKGIALDVEELADQLGLGNKFHVLGYSMGGQGTWGCLKYIPHRLAGATLVAPAINYWWPGFPGNLSKEAYKMQLLQDQWTLRVAHYAPFLTYWWNTQKWFPASSVAFRDPAILCAQDKELLPMIPSVDRTPVRQQGEFESLHRDLTVGFGRWEFDPMDLENPFTDSEGTVHLWHGDEDLFVPVSLQRYIVGKLPWVHYHELTGGGHLFPYAADVGRKSDLRKNDGKKWAMGFRVNSSFPVTFDLGDKILKYLSKTHRHRLENYIFLAVSAEFLSKEQEREAVKMAGKISAASARAHTRKSKQNSGFKLPFGMFTTELAEELGIYMVSFDRPGYGESEPNPKRTEKGIALDVEELADQLGLGSKFYVLGFSMGGQATWGCLKYIPHRLAGAALVAPVINYWWPGFPANLSKEAYEKQLLQDQWTLRVSHYAPFLTYWWNTQKWFPASSVAAKSSAILSTQDREILSKIPRVDMAPITQQGEFESLHRDLNVGFGSWQFDPMDLEDPFTCGEGTVHLWHGDEDLFVPISLQRYIAEKLSWIQYHELAGSGHLFPYADGINDAIIKALVLGEKKEG</sequence>
<dbReference type="OMA" id="CERLPWI"/>
<accession>A0A4Y7L2I1</accession>
<keyword evidence="1" id="KW-0812">Transmembrane</keyword>
<dbReference type="Gramene" id="RZC78638">
    <property type="protein sequence ID" value="RZC78638"/>
    <property type="gene ID" value="C5167_002847"/>
</dbReference>
<dbReference type="SUPFAM" id="SSF53474">
    <property type="entry name" value="alpha/beta-Hydrolases"/>
    <property type="match status" value="2"/>
</dbReference>
<dbReference type="Proteomes" id="UP000316621">
    <property type="component" value="Chromosome 9"/>
</dbReference>
<dbReference type="EMBL" id="CM010723">
    <property type="protein sequence ID" value="RZC78638.1"/>
    <property type="molecule type" value="Genomic_DNA"/>
</dbReference>
<protein>
    <recommendedName>
        <fullName evidence="2">AB hydrolase-1 domain-containing protein</fullName>
    </recommendedName>
</protein>
<evidence type="ECO:0000259" key="2">
    <source>
        <dbReference type="Pfam" id="PF12697"/>
    </source>
</evidence>
<evidence type="ECO:0000313" key="3">
    <source>
        <dbReference type="EMBL" id="RZC78638.1"/>
    </source>
</evidence>
<dbReference type="PANTHER" id="PTHR45763:SF51">
    <property type="entry name" value="ALPHA_BETA-HYDROLASES SUPERFAMILY PROTEIN"/>
    <property type="match status" value="1"/>
</dbReference>
<evidence type="ECO:0000313" key="4">
    <source>
        <dbReference type="Proteomes" id="UP000316621"/>
    </source>
</evidence>
<organism evidence="3 4">
    <name type="scientific">Papaver somniferum</name>
    <name type="common">Opium poppy</name>
    <dbReference type="NCBI Taxonomy" id="3469"/>
    <lineage>
        <taxon>Eukaryota</taxon>
        <taxon>Viridiplantae</taxon>
        <taxon>Streptophyta</taxon>
        <taxon>Embryophyta</taxon>
        <taxon>Tracheophyta</taxon>
        <taxon>Spermatophyta</taxon>
        <taxon>Magnoliopsida</taxon>
        <taxon>Ranunculales</taxon>
        <taxon>Papaveraceae</taxon>
        <taxon>Papaveroideae</taxon>
        <taxon>Papaver</taxon>
    </lineage>
</organism>
<feature type="transmembrane region" description="Helical" evidence="1">
    <location>
        <begin position="25"/>
        <end position="46"/>
    </location>
</feature>
<name>A0A4Y7L2I1_PAPSO</name>
<dbReference type="FunFam" id="3.40.50.1820:FF:000270">
    <property type="entry name" value="Alpha/beta-Hydrolases superfamily protein"/>
    <property type="match status" value="2"/>
</dbReference>
<dbReference type="InterPro" id="IPR000073">
    <property type="entry name" value="AB_hydrolase_1"/>
</dbReference>
<feature type="domain" description="AB hydrolase-1" evidence="2">
    <location>
        <begin position="456"/>
        <end position="693"/>
    </location>
</feature>
<reference evidence="3 4" key="1">
    <citation type="journal article" date="2018" name="Science">
        <title>The opium poppy genome and morphinan production.</title>
        <authorList>
            <person name="Guo L."/>
            <person name="Winzer T."/>
            <person name="Yang X."/>
            <person name="Li Y."/>
            <person name="Ning Z."/>
            <person name="He Z."/>
            <person name="Teodor R."/>
            <person name="Lu Y."/>
            <person name="Bowser T.A."/>
            <person name="Graham I.A."/>
            <person name="Ye K."/>
        </authorList>
    </citation>
    <scope>NUCLEOTIDE SEQUENCE [LARGE SCALE GENOMIC DNA]</scope>
    <source>
        <strain evidence="4">cv. HN1</strain>
        <tissue evidence="3">Leaves</tissue>
    </source>
</reference>
<evidence type="ECO:0000256" key="1">
    <source>
        <dbReference type="SAM" id="Phobius"/>
    </source>
</evidence>
<keyword evidence="1" id="KW-1133">Transmembrane helix</keyword>
<dbReference type="InterPro" id="IPR029058">
    <property type="entry name" value="AB_hydrolase_fold"/>
</dbReference>
<dbReference type="STRING" id="3469.A0A4Y7L2I1"/>
<feature type="domain" description="AB hydrolase-1" evidence="2">
    <location>
        <begin position="94"/>
        <end position="350"/>
    </location>
</feature>
<keyword evidence="4" id="KW-1185">Reference proteome</keyword>
<gene>
    <name evidence="3" type="ORF">C5167_002847</name>
</gene>
<dbReference type="Gene3D" id="3.40.50.1820">
    <property type="entry name" value="alpha/beta hydrolase"/>
    <property type="match status" value="2"/>
</dbReference>
<dbReference type="AlphaFoldDB" id="A0A4Y7L2I1"/>
<keyword evidence="1" id="KW-0472">Membrane</keyword>